<dbReference type="InterPro" id="IPR028889">
    <property type="entry name" value="USP"/>
</dbReference>
<dbReference type="SUPFAM" id="SSF54001">
    <property type="entry name" value="Cysteine proteinases"/>
    <property type="match status" value="1"/>
</dbReference>
<organism evidence="5">
    <name type="scientific">Echinococcus granulosus</name>
    <name type="common">Hydatid tapeworm</name>
    <dbReference type="NCBI Taxonomy" id="6210"/>
    <lineage>
        <taxon>Eukaryota</taxon>
        <taxon>Metazoa</taxon>
        <taxon>Spiralia</taxon>
        <taxon>Lophotrochozoa</taxon>
        <taxon>Platyhelminthes</taxon>
        <taxon>Cestoda</taxon>
        <taxon>Eucestoda</taxon>
        <taxon>Cyclophyllidea</taxon>
        <taxon>Taeniidae</taxon>
        <taxon>Echinococcus</taxon>
        <taxon>Echinococcus granulosus group</taxon>
    </lineage>
</organism>
<reference evidence="5 6" key="1">
    <citation type="journal article" date="2013" name="Nature">
        <title>The genomes of four tapeworm species reveal adaptations to parasitism.</title>
        <authorList>
            <person name="Tsai I.J."/>
            <person name="Zarowiecki M."/>
            <person name="Holroyd N."/>
            <person name="Garciarrubio A."/>
            <person name="Sanchez-Flores A."/>
            <person name="Brooks K.L."/>
            <person name="Tracey A."/>
            <person name="Bobes R.J."/>
            <person name="Fragoso G."/>
            <person name="Sciutto E."/>
            <person name="Aslett M."/>
            <person name="Beasley H."/>
            <person name="Bennett H.M."/>
            <person name="Cai J."/>
            <person name="Camicia F."/>
            <person name="Clark R."/>
            <person name="Cucher M."/>
            <person name="De Silva N."/>
            <person name="Day T.A."/>
            <person name="Deplazes P."/>
            <person name="Estrada K."/>
            <person name="Fernandez C."/>
            <person name="Holland P.W."/>
            <person name="Hou J."/>
            <person name="Hu S."/>
            <person name="Huckvale T."/>
            <person name="Hung S.S."/>
            <person name="Kamenetzky L."/>
            <person name="Keane J.A."/>
            <person name="Kiss F."/>
            <person name="Koziol U."/>
            <person name="Lambert O."/>
            <person name="Liu K."/>
            <person name="Luo X."/>
            <person name="Luo Y."/>
            <person name="Macchiaroli N."/>
            <person name="Nichol S."/>
            <person name="Paps J."/>
            <person name="Parkinson J."/>
            <person name="Pouchkina-Stantcheva N."/>
            <person name="Riddiford N."/>
            <person name="Rosenzvit M."/>
            <person name="Salinas G."/>
            <person name="Wasmuth J.D."/>
            <person name="Zamanian M."/>
            <person name="Zheng Y."/>
            <person name="Cai X."/>
            <person name="Soberon X."/>
            <person name="Olson P.D."/>
            <person name="Laclette J.P."/>
            <person name="Brehm K."/>
            <person name="Berriman M."/>
            <person name="Garciarrubio A."/>
            <person name="Bobes R.J."/>
            <person name="Fragoso G."/>
            <person name="Sanchez-Flores A."/>
            <person name="Estrada K."/>
            <person name="Cevallos M.A."/>
            <person name="Morett E."/>
            <person name="Gonzalez V."/>
            <person name="Portillo T."/>
            <person name="Ochoa-Leyva A."/>
            <person name="Jose M.V."/>
            <person name="Sciutto E."/>
            <person name="Landa A."/>
            <person name="Jimenez L."/>
            <person name="Valdes V."/>
            <person name="Carrero J.C."/>
            <person name="Larralde C."/>
            <person name="Morales-Montor J."/>
            <person name="Limon-Lason J."/>
            <person name="Soberon X."/>
            <person name="Laclette J.P."/>
        </authorList>
    </citation>
    <scope>NUCLEOTIDE SEQUENCE [LARGE SCALE GENOMIC DNA]</scope>
</reference>
<dbReference type="Proteomes" id="UP000492820">
    <property type="component" value="Unassembled WGS sequence"/>
</dbReference>
<gene>
    <name evidence="5" type="ORF">EgrG_000337400</name>
</gene>
<keyword evidence="2 5" id="KW-0378">Hydrolase</keyword>
<feature type="region of interest" description="Disordered" evidence="3">
    <location>
        <begin position="56"/>
        <end position="106"/>
    </location>
</feature>
<evidence type="ECO:0000256" key="1">
    <source>
        <dbReference type="ARBA" id="ARBA00000707"/>
    </source>
</evidence>
<dbReference type="GO" id="GO:0016579">
    <property type="term" value="P:protein deubiquitination"/>
    <property type="evidence" value="ECO:0007669"/>
    <property type="project" value="InterPro"/>
</dbReference>
<feature type="region of interest" description="Disordered" evidence="3">
    <location>
        <begin position="1"/>
        <end position="27"/>
    </location>
</feature>
<dbReference type="PANTHER" id="PTHR21646">
    <property type="entry name" value="UBIQUITIN CARBOXYL-TERMINAL HYDROLASE"/>
    <property type="match status" value="1"/>
</dbReference>
<keyword evidence="2" id="KW-0645">Protease</keyword>
<dbReference type="InterPro" id="IPR038765">
    <property type="entry name" value="Papain-like_cys_pep_sf"/>
</dbReference>
<feature type="domain" description="USP" evidence="4">
    <location>
        <begin position="109"/>
        <end position="605"/>
    </location>
</feature>
<keyword evidence="2" id="KW-0788">Thiol protease</keyword>
<accession>A0A068WUH6</accession>
<evidence type="ECO:0000313" key="7">
    <source>
        <dbReference type="WBParaSite" id="EgrG_000337400"/>
    </source>
</evidence>
<keyword evidence="2" id="KW-0833">Ubl conjugation pathway</keyword>
<feature type="region of interest" description="Disordered" evidence="3">
    <location>
        <begin position="496"/>
        <end position="533"/>
    </location>
</feature>
<reference evidence="5" key="2">
    <citation type="submission" date="2014-06" db="EMBL/GenBank/DDBJ databases">
        <authorList>
            <person name="Aslett M."/>
        </authorList>
    </citation>
    <scope>NUCLEOTIDE SEQUENCE</scope>
</reference>
<sequence length="642" mass="70849">MGECNASCDSDNHSSLPPRSTKKRGFGNSLKKLLASALRCQVEWYTTPDLYRTSRDMFPEKEDVDRGGENAPQKALKNTPCNGAAESPEISSHKRPAQSDLSPKLSTPSGLENLGNTCYLNAILQCLRSTELVRDYCDNTDNVLCKQLGSNCDLFRTFAGLIRKMESVTNGSIGSNTILKFKNAFTRFVPCYGGNLQQDALEFFTYLLDGLHEEIKERPQTPVLDESTLPRPVSTAVSPSPSIVPTKCMRRCKLRMGGLKHSESSGKLTAASEGDVEIGFDSGDLDWAKPSIRKWLRARRPKVRAVSIRRNESILLDDICQPGLGSAETTATEKSFLKDTFVGHLQTQVRCLQCNNVTTRDELFWNLALCVPEVSSDKESKDKAQHRISSSSSAVDMSVSLDDCLCAFTKAEVLDDLDKLFCTKCKTLTRTQLQVMISRLPKILVLQFQRFESTCCKTKKQHLINFHFEQDMAPYYVNGSTEKHVAAVPERASTLPKCTNSSASQQPVDSAAVNDVTSNSSTTPSTSKADVTSASGSTNYRLYAVVYHQGGTEHGHYTARCHLPSPDPSTIPHSWFLFDDENVSHVPNSKDVIQSTAYILFYERIDEKVDGAAPSKPMQDAVSLASETAPVKVTINDDEDAI</sequence>
<feature type="compositionally biased region" description="Polar residues" evidence="3">
    <location>
        <begin position="7"/>
        <end position="18"/>
    </location>
</feature>
<proteinExistence type="inferred from homology"/>
<comment type="catalytic activity">
    <reaction evidence="1 2">
        <text>Thiol-dependent hydrolysis of ester, thioester, amide, peptide and isopeptide bonds formed by the C-terminal Gly of ubiquitin (a 76-residue protein attached to proteins as an intracellular targeting signal).</text>
        <dbReference type="EC" id="3.4.19.12"/>
    </reaction>
</comment>
<protein>
    <recommendedName>
        <fullName evidence="2">Ubiquitin carboxyl-terminal hydrolase</fullName>
        <ecNumber evidence="2">3.4.19.12</ecNumber>
    </recommendedName>
</protein>
<dbReference type="OrthoDB" id="265306at2759"/>
<feature type="compositionally biased region" description="Low complexity" evidence="3">
    <location>
        <begin position="517"/>
        <end position="527"/>
    </location>
</feature>
<dbReference type="InterPro" id="IPR018200">
    <property type="entry name" value="USP_CS"/>
</dbReference>
<dbReference type="PROSITE" id="PS50235">
    <property type="entry name" value="USP_3"/>
    <property type="match status" value="1"/>
</dbReference>
<dbReference type="Pfam" id="PF00443">
    <property type="entry name" value="UCH"/>
    <property type="match status" value="1"/>
</dbReference>
<dbReference type="WBParaSite" id="EgrG_000337400">
    <property type="protein sequence ID" value="EgrG_000337400"/>
    <property type="gene ID" value="EgrG_000337400"/>
</dbReference>
<feature type="compositionally biased region" description="Polar residues" evidence="3">
    <location>
        <begin position="496"/>
        <end position="508"/>
    </location>
</feature>
<dbReference type="GO" id="GO:0006508">
    <property type="term" value="P:proteolysis"/>
    <property type="evidence" value="ECO:0007669"/>
    <property type="project" value="UniProtKB-KW"/>
</dbReference>
<reference evidence="7" key="3">
    <citation type="submission" date="2020-10" db="UniProtKB">
        <authorList>
            <consortium name="WormBaseParasite"/>
        </authorList>
    </citation>
    <scope>IDENTIFICATION</scope>
</reference>
<dbReference type="PANTHER" id="PTHR21646:SF23">
    <property type="entry name" value="UBIQUITIN CARBOXYL-TERMINAL HYDROLASE USP2"/>
    <property type="match status" value="1"/>
</dbReference>
<dbReference type="InterPro" id="IPR001394">
    <property type="entry name" value="Peptidase_C19_UCH"/>
</dbReference>
<dbReference type="AlphaFoldDB" id="A0A068WUH6"/>
<name>A0A068WUH6_ECHGR</name>
<comment type="similarity">
    <text evidence="2">Belongs to the peptidase C19 family.</text>
</comment>
<evidence type="ECO:0000313" key="5">
    <source>
        <dbReference type="EMBL" id="CDS22163.1"/>
    </source>
</evidence>
<evidence type="ECO:0000256" key="3">
    <source>
        <dbReference type="SAM" id="MobiDB-lite"/>
    </source>
</evidence>
<evidence type="ECO:0000256" key="2">
    <source>
        <dbReference type="RuleBase" id="RU366025"/>
    </source>
</evidence>
<dbReference type="PROSITE" id="PS00973">
    <property type="entry name" value="USP_2"/>
    <property type="match status" value="1"/>
</dbReference>
<dbReference type="GO" id="GO:0004843">
    <property type="term" value="F:cysteine-type deubiquitinase activity"/>
    <property type="evidence" value="ECO:0007669"/>
    <property type="project" value="UniProtKB-UniRule"/>
</dbReference>
<dbReference type="Gene3D" id="3.90.70.10">
    <property type="entry name" value="Cysteine proteinases"/>
    <property type="match status" value="1"/>
</dbReference>
<dbReference type="PROSITE" id="PS00972">
    <property type="entry name" value="USP_1"/>
    <property type="match status" value="1"/>
</dbReference>
<dbReference type="EC" id="3.4.19.12" evidence="2"/>
<evidence type="ECO:0000313" key="6">
    <source>
        <dbReference type="Proteomes" id="UP000492820"/>
    </source>
</evidence>
<evidence type="ECO:0000259" key="4">
    <source>
        <dbReference type="PROSITE" id="PS50235"/>
    </source>
</evidence>
<feature type="compositionally biased region" description="Basic and acidic residues" evidence="3">
    <location>
        <begin position="56"/>
        <end position="68"/>
    </location>
</feature>
<dbReference type="EMBL" id="LK028586">
    <property type="protein sequence ID" value="CDS22163.1"/>
    <property type="molecule type" value="Genomic_DNA"/>
</dbReference>
<dbReference type="InterPro" id="IPR050185">
    <property type="entry name" value="Ub_carboxyl-term_hydrolase"/>
</dbReference>